<protein>
    <submittedName>
        <fullName evidence="1">Uncharacterized protein</fullName>
    </submittedName>
</protein>
<keyword evidence="2" id="KW-1185">Reference proteome</keyword>
<gene>
    <name evidence="1" type="ORF">PN838_23400</name>
</gene>
<dbReference type="EMBL" id="JAQOMS010000002">
    <property type="protein sequence ID" value="MDC2891151.1"/>
    <property type="molecule type" value="Genomic_DNA"/>
</dbReference>
<sequence>MPITNVNITELADAIVLDDVTDVFYRSLVYSHFSRCDADPKNKMEAELDAKLEIKLARQLNWAASLTSLDTVNHKFSHFIEMLHMGQLTQAKLTAILTDNYWLAQAFKDVKIKLNLPTDVEFYVLDHKKGDPLSEVINSICWRYYYLQLSEPCRQLLIQLVNLSRSFVHYSQLICEEEGHSVSADDFYNLAFFNGFPTYVMLRLFDRTVQSLKQERLNLIPIENFAERKQVDAYQINGDILLSFLKFDEFVKPHVFDCINVPAPIQSNLINGKECPDLKTKTFLAGRTQAIKNLMVESQVLTAQQILNYNQQIGINFEFQNLESLHEKYASPMAKLFNVT</sequence>
<evidence type="ECO:0000313" key="2">
    <source>
        <dbReference type="Proteomes" id="UP001528411"/>
    </source>
</evidence>
<name>A0ABT5FIW8_9GAMM</name>
<reference evidence="1 2" key="1">
    <citation type="submission" date="2023-01" db="EMBL/GenBank/DDBJ databases">
        <title>Psychrosphaera sp. nov., isolated from marine algae.</title>
        <authorList>
            <person name="Bayburt H."/>
            <person name="Choi B.J."/>
            <person name="Kim J.M."/>
            <person name="Choi D.G."/>
            <person name="Jeon C.O."/>
        </authorList>
    </citation>
    <scope>NUCLEOTIDE SEQUENCE [LARGE SCALE GENOMIC DNA]</scope>
    <source>
        <strain evidence="1 2">G1-22</strain>
    </source>
</reference>
<dbReference type="Proteomes" id="UP001528411">
    <property type="component" value="Unassembled WGS sequence"/>
</dbReference>
<accession>A0ABT5FIW8</accession>
<proteinExistence type="predicted"/>
<comment type="caution">
    <text evidence="1">The sequence shown here is derived from an EMBL/GenBank/DDBJ whole genome shotgun (WGS) entry which is preliminary data.</text>
</comment>
<evidence type="ECO:0000313" key="1">
    <source>
        <dbReference type="EMBL" id="MDC2891151.1"/>
    </source>
</evidence>
<dbReference type="RefSeq" id="WP_272182186.1">
    <property type="nucleotide sequence ID" value="NZ_JAQOMS010000002.1"/>
</dbReference>
<organism evidence="1 2">
    <name type="scientific">Psychrosphaera algicola</name>
    <dbReference type="NCBI Taxonomy" id="3023714"/>
    <lineage>
        <taxon>Bacteria</taxon>
        <taxon>Pseudomonadati</taxon>
        <taxon>Pseudomonadota</taxon>
        <taxon>Gammaproteobacteria</taxon>
        <taxon>Alteromonadales</taxon>
        <taxon>Pseudoalteromonadaceae</taxon>
        <taxon>Psychrosphaera</taxon>
    </lineage>
</organism>